<proteinExistence type="predicted"/>
<sequence>PDRISPTGTRMTGSLQDGKLRKAAALGFREIRTEAEIFTESGTTVNSDVRPPVVRTQQQKREEPDRSGGVDEIRWSQIS</sequence>
<name>A0A1A8D4U3_NOTKA</name>
<evidence type="ECO:0000256" key="1">
    <source>
        <dbReference type="SAM" id="MobiDB-lite"/>
    </source>
</evidence>
<accession>A0A1A8D4U3</accession>
<protein>
    <submittedName>
        <fullName evidence="2">Uncharacterized protein</fullName>
    </submittedName>
</protein>
<organism evidence="2">
    <name type="scientific">Nothobranchius kadleci</name>
    <name type="common">African annual killifish</name>
    <dbReference type="NCBI Taxonomy" id="1051664"/>
    <lineage>
        <taxon>Eukaryota</taxon>
        <taxon>Metazoa</taxon>
        <taxon>Chordata</taxon>
        <taxon>Craniata</taxon>
        <taxon>Vertebrata</taxon>
        <taxon>Euteleostomi</taxon>
        <taxon>Actinopterygii</taxon>
        <taxon>Neopterygii</taxon>
        <taxon>Teleostei</taxon>
        <taxon>Neoteleostei</taxon>
        <taxon>Acanthomorphata</taxon>
        <taxon>Ovalentaria</taxon>
        <taxon>Atherinomorphae</taxon>
        <taxon>Cyprinodontiformes</taxon>
        <taxon>Nothobranchiidae</taxon>
        <taxon>Nothobranchius</taxon>
    </lineage>
</organism>
<gene>
    <name evidence="2" type="primary">Nfu_g_1_016893</name>
</gene>
<feature type="non-terminal residue" evidence="2">
    <location>
        <position position="1"/>
    </location>
</feature>
<reference evidence="2" key="2">
    <citation type="submission" date="2016-06" db="EMBL/GenBank/DDBJ databases">
        <title>The genome of a short-lived fish provides insights into sex chromosome evolution and the genetic control of aging.</title>
        <authorList>
            <person name="Reichwald K."/>
            <person name="Felder M."/>
            <person name="Petzold A."/>
            <person name="Koch P."/>
            <person name="Groth M."/>
            <person name="Platzer M."/>
        </authorList>
    </citation>
    <scope>NUCLEOTIDE SEQUENCE</scope>
    <source>
        <tissue evidence="2">Brain</tissue>
    </source>
</reference>
<reference evidence="2" key="1">
    <citation type="submission" date="2016-05" db="EMBL/GenBank/DDBJ databases">
        <authorList>
            <person name="Lavstsen T."/>
            <person name="Jespersen J.S."/>
        </authorList>
    </citation>
    <scope>NUCLEOTIDE SEQUENCE</scope>
    <source>
        <tissue evidence="2">Brain</tissue>
    </source>
</reference>
<dbReference type="AlphaFoldDB" id="A0A1A8D4U3"/>
<evidence type="ECO:0000313" key="2">
    <source>
        <dbReference type="EMBL" id="SBP85866.1"/>
    </source>
</evidence>
<feature type="compositionally biased region" description="Basic and acidic residues" evidence="1">
    <location>
        <begin position="59"/>
        <end position="79"/>
    </location>
</feature>
<feature type="region of interest" description="Disordered" evidence="1">
    <location>
        <begin position="42"/>
        <end position="79"/>
    </location>
</feature>
<dbReference type="EMBL" id="HADZ01021925">
    <property type="protein sequence ID" value="SBP85866.1"/>
    <property type="molecule type" value="Transcribed_RNA"/>
</dbReference>